<dbReference type="EMBL" id="BSEC01000001">
    <property type="protein sequence ID" value="GLI94939.1"/>
    <property type="molecule type" value="Genomic_DNA"/>
</dbReference>
<reference evidence="1" key="1">
    <citation type="journal article" date="2023" name="Int. J. Syst. Evol. Microbiol.">
        <title>Methylocystis iwaonis sp. nov., a type II methane-oxidizing bacterium from surface soil of a rice paddy field in Japan, and emended description of the genus Methylocystis (ex Whittenbury et al. 1970) Bowman et al. 1993.</title>
        <authorList>
            <person name="Kaise H."/>
            <person name="Sawadogo J.B."/>
            <person name="Alam M.S."/>
            <person name="Ueno C."/>
            <person name="Dianou D."/>
            <person name="Shinjo R."/>
            <person name="Asakawa S."/>
        </authorList>
    </citation>
    <scope>NUCLEOTIDE SEQUENCE</scope>
    <source>
        <strain evidence="1">LMG27198</strain>
    </source>
</reference>
<proteinExistence type="predicted"/>
<evidence type="ECO:0000313" key="1">
    <source>
        <dbReference type="EMBL" id="GLI94939.1"/>
    </source>
</evidence>
<accession>A0A9W6GY03</accession>
<protein>
    <submittedName>
        <fullName evidence="1">Uncharacterized protein</fullName>
    </submittedName>
</protein>
<gene>
    <name evidence="1" type="ORF">LMG27198_39310</name>
</gene>
<dbReference type="AlphaFoldDB" id="A0A9W6GY03"/>
<comment type="caution">
    <text evidence="1">The sequence shown here is derived from an EMBL/GenBank/DDBJ whole genome shotgun (WGS) entry which is preliminary data.</text>
</comment>
<dbReference type="Proteomes" id="UP001144323">
    <property type="component" value="Unassembled WGS sequence"/>
</dbReference>
<organism evidence="1 2">
    <name type="scientific">Methylocystis echinoides</name>
    <dbReference type="NCBI Taxonomy" id="29468"/>
    <lineage>
        <taxon>Bacteria</taxon>
        <taxon>Pseudomonadati</taxon>
        <taxon>Pseudomonadota</taxon>
        <taxon>Alphaproteobacteria</taxon>
        <taxon>Hyphomicrobiales</taxon>
        <taxon>Methylocystaceae</taxon>
        <taxon>Methylocystis</taxon>
    </lineage>
</organism>
<keyword evidence="2" id="KW-1185">Reference proteome</keyword>
<evidence type="ECO:0000313" key="2">
    <source>
        <dbReference type="Proteomes" id="UP001144323"/>
    </source>
</evidence>
<sequence>MNETNAQMELVQIDEKVCERFSAGREKGTIVILAGLDYPVLPKTNEKVARADTQYFHSGGDEAIANFVWVGLIADEYVEIDASLIADSFPGASAIRGRDIFLN</sequence>
<name>A0A9W6GY03_9HYPH</name>